<keyword evidence="3 7" id="KW-0812">Transmembrane</keyword>
<dbReference type="KEGG" id="htu:Htur_3764"/>
<protein>
    <recommendedName>
        <fullName evidence="10">Permease protein</fullName>
    </recommendedName>
</protein>
<evidence type="ECO:0000313" key="8">
    <source>
        <dbReference type="EMBL" id="ADB62626.1"/>
    </source>
</evidence>
<evidence type="ECO:0000256" key="3">
    <source>
        <dbReference type="ARBA" id="ARBA00022692"/>
    </source>
</evidence>
<dbReference type="RefSeq" id="WP_012944870.1">
    <property type="nucleotide sequence ID" value="NC_013743.1"/>
</dbReference>
<evidence type="ECO:0008006" key="10">
    <source>
        <dbReference type="Google" id="ProtNLM"/>
    </source>
</evidence>
<dbReference type="InterPro" id="IPR002549">
    <property type="entry name" value="AI-2E-like"/>
</dbReference>
<evidence type="ECO:0000256" key="6">
    <source>
        <dbReference type="SAM" id="MobiDB-lite"/>
    </source>
</evidence>
<keyword evidence="5 7" id="KW-0472">Membrane</keyword>
<evidence type="ECO:0000256" key="4">
    <source>
        <dbReference type="ARBA" id="ARBA00022989"/>
    </source>
</evidence>
<proteinExistence type="inferred from homology"/>
<comment type="subcellular location">
    <subcellularLocation>
        <location evidence="1">Membrane</location>
        <topology evidence="1">Multi-pass membrane protein</topology>
    </subcellularLocation>
</comment>
<evidence type="ECO:0000256" key="2">
    <source>
        <dbReference type="ARBA" id="ARBA00009773"/>
    </source>
</evidence>
<organism evidence="8 9">
    <name type="scientific">Haloterrigena turkmenica (strain ATCC 51198 / DSM 5511 / JCM 9101 / NCIMB 13204 / VKM B-1734 / 4k)</name>
    <name type="common">Halococcus turkmenicus</name>
    <dbReference type="NCBI Taxonomy" id="543526"/>
    <lineage>
        <taxon>Archaea</taxon>
        <taxon>Methanobacteriati</taxon>
        <taxon>Methanobacteriota</taxon>
        <taxon>Stenosarchaea group</taxon>
        <taxon>Halobacteria</taxon>
        <taxon>Halobacteriales</taxon>
        <taxon>Natrialbaceae</taxon>
        <taxon>Haloterrigena</taxon>
    </lineage>
</organism>
<evidence type="ECO:0000313" key="9">
    <source>
        <dbReference type="Proteomes" id="UP000001903"/>
    </source>
</evidence>
<name>D2RS09_HALTV</name>
<reference evidence="8 9" key="1">
    <citation type="journal article" date="2010" name="Stand. Genomic Sci.">
        <title>Complete genome sequence of Haloterrigena turkmenica type strain (4k).</title>
        <authorList>
            <person name="Saunders E."/>
            <person name="Tindall B.J."/>
            <person name="Fahnrich R."/>
            <person name="Lapidus A."/>
            <person name="Copeland A."/>
            <person name="Del Rio T.G."/>
            <person name="Lucas S."/>
            <person name="Chen F."/>
            <person name="Tice H."/>
            <person name="Cheng J.F."/>
            <person name="Han C."/>
            <person name="Detter J.C."/>
            <person name="Bruce D."/>
            <person name="Goodwin L."/>
            <person name="Chain P."/>
            <person name="Pitluck S."/>
            <person name="Pati A."/>
            <person name="Ivanova N."/>
            <person name="Mavromatis K."/>
            <person name="Chen A."/>
            <person name="Palaniappan K."/>
            <person name="Land M."/>
            <person name="Hauser L."/>
            <person name="Chang Y.J."/>
            <person name="Jeffries C.D."/>
            <person name="Brettin T."/>
            <person name="Rohde M."/>
            <person name="Goker M."/>
            <person name="Bristow J."/>
            <person name="Eisen J.A."/>
            <person name="Markowitz V."/>
            <person name="Hugenholtz P."/>
            <person name="Klenk H.P."/>
            <person name="Kyrpides N.C."/>
        </authorList>
    </citation>
    <scope>NUCLEOTIDE SEQUENCE [LARGE SCALE GENOMIC DNA]</scope>
    <source>
        <strain evidence="9">ATCC 51198 / DSM 5511 / JCM 9101 / NCIMB 13204 / VKM B-1734 / 4k</strain>
    </source>
</reference>
<keyword evidence="4 7" id="KW-1133">Transmembrane helix</keyword>
<dbReference type="OrthoDB" id="137390at2157"/>
<feature type="transmembrane region" description="Helical" evidence="7">
    <location>
        <begin position="192"/>
        <end position="214"/>
    </location>
</feature>
<feature type="region of interest" description="Disordered" evidence="6">
    <location>
        <begin position="342"/>
        <end position="376"/>
    </location>
</feature>
<dbReference type="GO" id="GO:0016020">
    <property type="term" value="C:membrane"/>
    <property type="evidence" value="ECO:0007669"/>
    <property type="project" value="UniProtKB-SubCell"/>
</dbReference>
<feature type="compositionally biased region" description="Polar residues" evidence="6">
    <location>
        <begin position="359"/>
        <end position="368"/>
    </location>
</feature>
<dbReference type="STRING" id="543526.Htur_3764"/>
<dbReference type="EMBL" id="CP001860">
    <property type="protein sequence ID" value="ADB62626.1"/>
    <property type="molecule type" value="Genomic_DNA"/>
</dbReference>
<evidence type="ECO:0000256" key="1">
    <source>
        <dbReference type="ARBA" id="ARBA00004141"/>
    </source>
</evidence>
<feature type="transmembrane region" description="Helical" evidence="7">
    <location>
        <begin position="37"/>
        <end position="54"/>
    </location>
</feature>
<dbReference type="eggNOG" id="arCOG02642">
    <property type="taxonomic scope" value="Archaea"/>
</dbReference>
<dbReference type="PANTHER" id="PTHR21716:SF4">
    <property type="entry name" value="TRANSMEMBRANE PROTEIN 245"/>
    <property type="match status" value="1"/>
</dbReference>
<feature type="transmembrane region" description="Helical" evidence="7">
    <location>
        <begin position="293"/>
        <end position="321"/>
    </location>
</feature>
<evidence type="ECO:0000256" key="7">
    <source>
        <dbReference type="SAM" id="Phobius"/>
    </source>
</evidence>
<dbReference type="GeneID" id="8744391"/>
<sequence length="376" mass="39498">MTANATADDDRRYVLAGIVALLGLVTGVILLDVLGTIMFALTVAYVLLPVQGWLHRRGLSEWLSAVAATLLGFLGTVAVFAPLVVALYFRFEQVQTIVEEVPREVPVAVAGYTHTIDVAEVRSLALESLGDVAVSFAAALPVLAIKFALFVMVLFALLLKADAAGRAAIAPVPHGYRDVVYALATRARETLYAIYVLQFATSIATLAVAYPLFWLLGYDAAFTIAFFAAILQFIPMIGPSLLIAPIALYHVAVGELVAGLLVGVLGMALVAWLPDIAVRPRLARRSAGLPGSLYFVGFTGGLFTLGAIGVVVGPLIVAVFVEAVDLLADEVNGDATFAELVGSDLEEPPGGSGDARPGTETTMTSPEESGTRPADD</sequence>
<dbReference type="HOGENOM" id="CLU_052137_0_0_2"/>
<dbReference type="Proteomes" id="UP000001903">
    <property type="component" value="Chromosome"/>
</dbReference>
<accession>D2RS09</accession>
<comment type="similarity">
    <text evidence="2">Belongs to the autoinducer-2 exporter (AI-2E) (TC 2.A.86) family.</text>
</comment>
<keyword evidence="9" id="KW-1185">Reference proteome</keyword>
<gene>
    <name evidence="8" type="ordered locus">Htur_3764</name>
</gene>
<dbReference type="PANTHER" id="PTHR21716">
    <property type="entry name" value="TRANSMEMBRANE PROTEIN"/>
    <property type="match status" value="1"/>
</dbReference>
<feature type="transmembrane region" description="Helical" evidence="7">
    <location>
        <begin position="66"/>
        <end position="89"/>
    </location>
</feature>
<feature type="transmembrane region" description="Helical" evidence="7">
    <location>
        <begin position="12"/>
        <end position="31"/>
    </location>
</feature>
<feature type="transmembrane region" description="Helical" evidence="7">
    <location>
        <begin position="251"/>
        <end position="273"/>
    </location>
</feature>
<dbReference type="Pfam" id="PF01594">
    <property type="entry name" value="AI-2E_transport"/>
    <property type="match status" value="1"/>
</dbReference>
<evidence type="ECO:0000256" key="5">
    <source>
        <dbReference type="ARBA" id="ARBA00023136"/>
    </source>
</evidence>
<feature type="transmembrane region" description="Helical" evidence="7">
    <location>
        <begin position="220"/>
        <end position="244"/>
    </location>
</feature>
<dbReference type="AlphaFoldDB" id="D2RS09"/>
<feature type="transmembrane region" description="Helical" evidence="7">
    <location>
        <begin position="132"/>
        <end position="159"/>
    </location>
</feature>